<keyword evidence="4" id="KW-1185">Reference proteome</keyword>
<dbReference type="AlphaFoldDB" id="A0A839QT98"/>
<keyword evidence="2" id="KW-0472">Membrane</keyword>
<feature type="compositionally biased region" description="Basic and acidic residues" evidence="1">
    <location>
        <begin position="34"/>
        <end position="51"/>
    </location>
</feature>
<comment type="caution">
    <text evidence="3">The sequence shown here is derived from an EMBL/GenBank/DDBJ whole genome shotgun (WGS) entry which is preliminary data.</text>
</comment>
<sequence length="79" mass="8211">MSTGAIVLLVLSMVLLWGGLGLAVLNLIRNEDYSADRHNPDTADAPADRSQSRGGADSVGRDQEADGHAALNGSHAADR</sequence>
<evidence type="ECO:0000256" key="1">
    <source>
        <dbReference type="SAM" id="MobiDB-lite"/>
    </source>
</evidence>
<evidence type="ECO:0008006" key="5">
    <source>
        <dbReference type="Google" id="ProtNLM"/>
    </source>
</evidence>
<keyword evidence="2" id="KW-0812">Transmembrane</keyword>
<evidence type="ECO:0000313" key="4">
    <source>
        <dbReference type="Proteomes" id="UP000568050"/>
    </source>
</evidence>
<dbReference type="NCBIfam" id="NF033493">
    <property type="entry name" value="MetS_like_NSS"/>
    <property type="match status" value="1"/>
</dbReference>
<dbReference type="RefSeq" id="WP_183376369.1">
    <property type="nucleotide sequence ID" value="NZ_CBCSFZ010000057.1"/>
</dbReference>
<reference evidence="3 4" key="1">
    <citation type="submission" date="2020-08" db="EMBL/GenBank/DDBJ databases">
        <title>Sequencing the genomes of 1000 actinobacteria strains.</title>
        <authorList>
            <person name="Klenk H.-P."/>
        </authorList>
    </citation>
    <scope>NUCLEOTIDE SEQUENCE [LARGE SCALE GENOMIC DNA]</scope>
    <source>
        <strain evidence="3 4">DSM 23040</strain>
    </source>
</reference>
<dbReference type="InterPro" id="IPR031596">
    <property type="entry name" value="MaAIMP_sms"/>
</dbReference>
<organism evidence="3 4">
    <name type="scientific">Helcobacillus massiliensis</name>
    <dbReference type="NCBI Taxonomy" id="521392"/>
    <lineage>
        <taxon>Bacteria</taxon>
        <taxon>Bacillati</taxon>
        <taxon>Actinomycetota</taxon>
        <taxon>Actinomycetes</taxon>
        <taxon>Micrococcales</taxon>
        <taxon>Dermabacteraceae</taxon>
        <taxon>Helcobacillus</taxon>
    </lineage>
</organism>
<accession>A0A839QT98</accession>
<feature type="transmembrane region" description="Helical" evidence="2">
    <location>
        <begin position="6"/>
        <end position="28"/>
    </location>
</feature>
<keyword evidence="2" id="KW-1133">Transmembrane helix</keyword>
<gene>
    <name evidence="3" type="ORF">FHX50_001584</name>
</gene>
<dbReference type="Proteomes" id="UP000568050">
    <property type="component" value="Unassembled WGS sequence"/>
</dbReference>
<dbReference type="Pfam" id="PF16951">
    <property type="entry name" value="MaAIMP_sms"/>
    <property type="match status" value="1"/>
</dbReference>
<evidence type="ECO:0000256" key="2">
    <source>
        <dbReference type="SAM" id="Phobius"/>
    </source>
</evidence>
<dbReference type="EMBL" id="JACHWP010000004">
    <property type="protein sequence ID" value="MBB3023292.1"/>
    <property type="molecule type" value="Genomic_DNA"/>
</dbReference>
<protein>
    <recommendedName>
        <fullName evidence="5">Methionine/alanine import family NSS transporter small subunit</fullName>
    </recommendedName>
</protein>
<evidence type="ECO:0000313" key="3">
    <source>
        <dbReference type="EMBL" id="MBB3023292.1"/>
    </source>
</evidence>
<name>A0A839QT98_9MICO</name>
<proteinExistence type="predicted"/>
<feature type="region of interest" description="Disordered" evidence="1">
    <location>
        <begin position="34"/>
        <end position="79"/>
    </location>
</feature>